<reference evidence="1 2" key="1">
    <citation type="submission" date="2015-03" db="EMBL/GenBank/DDBJ databases">
        <title>Draft genome sequences of two protease-producing strains of Arsukibacterium isolated from two cold and alkaline environments.</title>
        <authorList>
            <person name="Lylloff J.E."/>
            <person name="Skov L.B."/>
            <person name="Jepsen M."/>
            <person name="Hallin P.F."/>
            <person name="Sorensen S.J."/>
            <person name="Stougaard P."/>
            <person name="Glaring M.A."/>
        </authorList>
    </citation>
    <scope>NUCLEOTIDE SEQUENCE [LARGE SCALE GENOMIC DNA]</scope>
    <source>
        <strain evidence="1 2">GCM72</strain>
    </source>
</reference>
<proteinExistence type="predicted"/>
<gene>
    <name evidence="1" type="ORF">WG68_03275</name>
</gene>
<protein>
    <submittedName>
        <fullName evidence="1">Uncharacterized protein</fullName>
    </submittedName>
</protein>
<dbReference type="AlphaFoldDB" id="A0A0M2VCX3"/>
<evidence type="ECO:0000313" key="2">
    <source>
        <dbReference type="Proteomes" id="UP000034228"/>
    </source>
</evidence>
<organism evidence="1 2">
    <name type="scientific">Arsukibacterium ikkense</name>
    <dbReference type="NCBI Taxonomy" id="336831"/>
    <lineage>
        <taxon>Bacteria</taxon>
        <taxon>Pseudomonadati</taxon>
        <taxon>Pseudomonadota</taxon>
        <taxon>Gammaproteobacteria</taxon>
        <taxon>Chromatiales</taxon>
        <taxon>Chromatiaceae</taxon>
        <taxon>Arsukibacterium</taxon>
    </lineage>
</organism>
<accession>A0A0M2VCX3</accession>
<dbReference type="STRING" id="336831.WG68_03275"/>
<evidence type="ECO:0000313" key="1">
    <source>
        <dbReference type="EMBL" id="KKO46968.1"/>
    </source>
</evidence>
<comment type="caution">
    <text evidence="1">The sequence shown here is derived from an EMBL/GenBank/DDBJ whole genome shotgun (WGS) entry which is preliminary data.</text>
</comment>
<dbReference type="Proteomes" id="UP000034228">
    <property type="component" value="Unassembled WGS sequence"/>
</dbReference>
<name>A0A0M2VCX3_9GAMM</name>
<keyword evidence="2" id="KW-1185">Reference proteome</keyword>
<dbReference type="RefSeq" id="WP_046556216.1">
    <property type="nucleotide sequence ID" value="NZ_LAHO01000002.1"/>
</dbReference>
<dbReference type="EMBL" id="LAHO01000002">
    <property type="protein sequence ID" value="KKO46968.1"/>
    <property type="molecule type" value="Genomic_DNA"/>
</dbReference>
<sequence>MNTARAKALLIKTLPVVLLAAVLLLVDIAINRPDSAAATSDMLPRLPQASLSPSSSAEADAVLALYQQFDAPAAIVATDPEPATQAGQGLSQQQQDAQQGLLRALYIDNKMYRLTAVVNQRQAIANLTVTDVQAPNAPPQRLALQKGDTLHQYEVVSVTARRITFRHQQRELWLQLFTPEPADPVANNLP</sequence>